<keyword evidence="2" id="KW-1185">Reference proteome</keyword>
<reference evidence="1 2" key="1">
    <citation type="submission" date="2016-10" db="EMBL/GenBank/DDBJ databases">
        <authorList>
            <person name="de Groot N.N."/>
        </authorList>
    </citation>
    <scope>NUCLEOTIDE SEQUENCE [LARGE SCALE GENOMIC DNA]</scope>
    <source>
        <strain evidence="1 2">DSM 14858</strain>
    </source>
</reference>
<dbReference type="RefSeq" id="WP_092761967.1">
    <property type="nucleotide sequence ID" value="NZ_FNZQ01000002.1"/>
</dbReference>
<dbReference type="Proteomes" id="UP000199283">
    <property type="component" value="Unassembled WGS sequence"/>
</dbReference>
<protein>
    <recommendedName>
        <fullName evidence="3">Sigma-70, region 4</fullName>
    </recommendedName>
</protein>
<proteinExistence type="predicted"/>
<dbReference type="EMBL" id="FNZQ01000002">
    <property type="protein sequence ID" value="SEL02104.1"/>
    <property type="molecule type" value="Genomic_DNA"/>
</dbReference>
<accession>A0A1H7LSZ5</accession>
<sequence>MTDVKRSCSGFDRAELSDDEELRAILDALFCTCIEDLSTQDTLQHSDLFRLAEIEGQALPDAARALGLDVEEAERMLTKTRREMALLLVLGLCKPSSAAQSAEAQFRRCRCKTI</sequence>
<dbReference type="OrthoDB" id="7871579at2"/>
<evidence type="ECO:0000313" key="1">
    <source>
        <dbReference type="EMBL" id="SEL02104.1"/>
    </source>
</evidence>
<organism evidence="1 2">
    <name type="scientific">Jannaschia helgolandensis</name>
    <dbReference type="NCBI Taxonomy" id="188906"/>
    <lineage>
        <taxon>Bacteria</taxon>
        <taxon>Pseudomonadati</taxon>
        <taxon>Pseudomonadota</taxon>
        <taxon>Alphaproteobacteria</taxon>
        <taxon>Rhodobacterales</taxon>
        <taxon>Roseobacteraceae</taxon>
        <taxon>Jannaschia</taxon>
    </lineage>
</organism>
<evidence type="ECO:0000313" key="2">
    <source>
        <dbReference type="Proteomes" id="UP000199283"/>
    </source>
</evidence>
<evidence type="ECO:0008006" key="3">
    <source>
        <dbReference type="Google" id="ProtNLM"/>
    </source>
</evidence>
<gene>
    <name evidence="1" type="ORF">SAMN04488526_1819</name>
</gene>
<dbReference type="STRING" id="188906.SAMN04488526_1819"/>
<dbReference type="AlphaFoldDB" id="A0A1H7LSZ5"/>
<name>A0A1H7LSZ5_9RHOB</name>